<reference evidence="2" key="1">
    <citation type="journal article" date="2021" name="Nat. Commun.">
        <title>Genetic determinants of endophytism in the Arabidopsis root mycobiome.</title>
        <authorList>
            <person name="Mesny F."/>
            <person name="Miyauchi S."/>
            <person name="Thiergart T."/>
            <person name="Pickel B."/>
            <person name="Atanasova L."/>
            <person name="Karlsson M."/>
            <person name="Huettel B."/>
            <person name="Barry K.W."/>
            <person name="Haridas S."/>
            <person name="Chen C."/>
            <person name="Bauer D."/>
            <person name="Andreopoulos W."/>
            <person name="Pangilinan J."/>
            <person name="LaButti K."/>
            <person name="Riley R."/>
            <person name="Lipzen A."/>
            <person name="Clum A."/>
            <person name="Drula E."/>
            <person name="Henrissat B."/>
            <person name="Kohler A."/>
            <person name="Grigoriev I.V."/>
            <person name="Martin F.M."/>
            <person name="Hacquard S."/>
        </authorList>
    </citation>
    <scope>NUCLEOTIDE SEQUENCE</scope>
    <source>
        <strain evidence="2">MPI-CAGE-AT-0147</strain>
    </source>
</reference>
<name>A0A9P9E1Y4_9HYPO</name>
<organism evidence="2 3">
    <name type="scientific">Dactylonectria macrodidyma</name>
    <dbReference type="NCBI Taxonomy" id="307937"/>
    <lineage>
        <taxon>Eukaryota</taxon>
        <taxon>Fungi</taxon>
        <taxon>Dikarya</taxon>
        <taxon>Ascomycota</taxon>
        <taxon>Pezizomycotina</taxon>
        <taxon>Sordariomycetes</taxon>
        <taxon>Hypocreomycetidae</taxon>
        <taxon>Hypocreales</taxon>
        <taxon>Nectriaceae</taxon>
        <taxon>Dactylonectria</taxon>
    </lineage>
</organism>
<comment type="caution">
    <text evidence="2">The sequence shown here is derived from an EMBL/GenBank/DDBJ whole genome shotgun (WGS) entry which is preliminary data.</text>
</comment>
<feature type="compositionally biased region" description="Acidic residues" evidence="1">
    <location>
        <begin position="82"/>
        <end position="97"/>
    </location>
</feature>
<proteinExistence type="predicted"/>
<dbReference type="Proteomes" id="UP000738349">
    <property type="component" value="Unassembled WGS sequence"/>
</dbReference>
<accession>A0A9P9E1Y4</accession>
<feature type="region of interest" description="Disordered" evidence="1">
    <location>
        <begin position="72"/>
        <end position="104"/>
    </location>
</feature>
<protein>
    <submittedName>
        <fullName evidence="2">Uncharacterized protein</fullName>
    </submittedName>
</protein>
<gene>
    <name evidence="2" type="ORF">EDB81DRAFT_764409</name>
</gene>
<keyword evidence="3" id="KW-1185">Reference proteome</keyword>
<dbReference type="AlphaFoldDB" id="A0A9P9E1Y4"/>
<evidence type="ECO:0000313" key="2">
    <source>
        <dbReference type="EMBL" id="KAH7129261.1"/>
    </source>
</evidence>
<dbReference type="EMBL" id="JAGMUV010000018">
    <property type="protein sequence ID" value="KAH7129261.1"/>
    <property type="molecule type" value="Genomic_DNA"/>
</dbReference>
<evidence type="ECO:0000256" key="1">
    <source>
        <dbReference type="SAM" id="MobiDB-lite"/>
    </source>
</evidence>
<sequence>MGGDECDARSAKCEVVLCVASVDVMLVVPGISMMGSRQRHFGGSRSSIGELSSGRAALSECLGDALRLREDGRMQQGRGEVEELEEDEDEREDEHGGDDDKCGVAGMTIDLGEVQIDIQY</sequence>
<evidence type="ECO:0000313" key="3">
    <source>
        <dbReference type="Proteomes" id="UP000738349"/>
    </source>
</evidence>